<dbReference type="Proteomes" id="UP000218151">
    <property type="component" value="Unassembled WGS sequence"/>
</dbReference>
<sequence>MWTPPEKLEGFWPSDAWLSAADGVVEVPGAGFRISGYIDRLDVSDCGARARVVDYKGGKCPKSPVQLDGGSELQRCLYSYAVRSLMGDHVEVEAALFYPRAGEMRPLDDGTGTLDALTGHLLAARESLAAGRAFRVARRWSRSMATAMAWPIACCGWASAAHCFVRRSSAPTVSRSIPPLARAGERSAPTRW</sequence>
<organism evidence="2 3">
    <name type="scientific">Sphingomonas lenta</name>
    <dbReference type="NCBI Taxonomy" id="1141887"/>
    <lineage>
        <taxon>Bacteria</taxon>
        <taxon>Pseudomonadati</taxon>
        <taxon>Pseudomonadota</taxon>
        <taxon>Alphaproteobacteria</taxon>
        <taxon>Sphingomonadales</taxon>
        <taxon>Sphingomonadaceae</taxon>
        <taxon>Sphingomonas</taxon>
    </lineage>
</organism>
<evidence type="ECO:0000313" key="3">
    <source>
        <dbReference type="Proteomes" id="UP000218151"/>
    </source>
</evidence>
<gene>
    <name evidence="2" type="ORF">CKY28_17550</name>
</gene>
<keyword evidence="3" id="KW-1185">Reference proteome</keyword>
<proteinExistence type="predicted"/>
<name>A0A2A2SB43_9SPHN</name>
<evidence type="ECO:0000259" key="1">
    <source>
        <dbReference type="Pfam" id="PF12705"/>
    </source>
</evidence>
<dbReference type="Pfam" id="PF12705">
    <property type="entry name" value="PDDEXK_1"/>
    <property type="match status" value="1"/>
</dbReference>
<dbReference type="EMBL" id="NSLI01000007">
    <property type="protein sequence ID" value="PAX06402.1"/>
    <property type="molecule type" value="Genomic_DNA"/>
</dbReference>
<protein>
    <recommendedName>
        <fullName evidence="1">PD-(D/E)XK endonuclease-like domain-containing protein</fullName>
    </recommendedName>
</protein>
<dbReference type="InterPro" id="IPR038726">
    <property type="entry name" value="PDDEXK_AddAB-type"/>
</dbReference>
<evidence type="ECO:0000313" key="2">
    <source>
        <dbReference type="EMBL" id="PAX06402.1"/>
    </source>
</evidence>
<accession>A0A2A2SB43</accession>
<dbReference type="OrthoDB" id="7282479at2"/>
<comment type="caution">
    <text evidence="2">The sequence shown here is derived from an EMBL/GenBank/DDBJ whole genome shotgun (WGS) entry which is preliminary data.</text>
</comment>
<dbReference type="AlphaFoldDB" id="A0A2A2SB43"/>
<dbReference type="Gene3D" id="3.90.320.10">
    <property type="match status" value="1"/>
</dbReference>
<reference evidence="3" key="1">
    <citation type="submission" date="2017-09" db="EMBL/GenBank/DDBJ databases">
        <authorList>
            <person name="Feng G."/>
            <person name="Zhu H."/>
        </authorList>
    </citation>
    <scope>NUCLEOTIDE SEQUENCE [LARGE SCALE GENOMIC DNA]</scope>
    <source>
        <strain evidence="3">1PNM-20</strain>
    </source>
</reference>
<dbReference type="InterPro" id="IPR011604">
    <property type="entry name" value="PDDEXK-like_dom_sf"/>
</dbReference>
<feature type="domain" description="PD-(D/E)XK endonuclease-like" evidence="1">
    <location>
        <begin position="28"/>
        <end position="135"/>
    </location>
</feature>